<comment type="caution">
    <text evidence="5">The sequence shown here is derived from an EMBL/GenBank/DDBJ whole genome shotgun (WGS) entry which is preliminary data.</text>
</comment>
<evidence type="ECO:0000256" key="2">
    <source>
        <dbReference type="ARBA" id="ARBA00023004"/>
    </source>
</evidence>
<name>A0A2U3B6K4_9VIBR</name>
<dbReference type="Gene3D" id="3.40.50.300">
    <property type="entry name" value="P-loop containing nucleotide triphosphate hydrolases"/>
    <property type="match status" value="2"/>
</dbReference>
<evidence type="ECO:0000259" key="4">
    <source>
        <dbReference type="PROSITE" id="PS51379"/>
    </source>
</evidence>
<accession>A0A2U3B6K4</accession>
<dbReference type="InterPro" id="IPR002586">
    <property type="entry name" value="CobQ/CobB/MinD/ParA_Nub-bd_dom"/>
</dbReference>
<reference evidence="5 6" key="1">
    <citation type="submission" date="2018-05" db="EMBL/GenBank/DDBJ databases">
        <title>Vibrio limimaris sp. nov., isolated from marine sediment.</title>
        <authorList>
            <person name="Li C.-M."/>
        </authorList>
    </citation>
    <scope>NUCLEOTIDE SEQUENCE [LARGE SCALE GENOMIC DNA]</scope>
    <source>
        <strain evidence="5 6">E4404</strain>
    </source>
</reference>
<dbReference type="RefSeq" id="WP_109320560.1">
    <property type="nucleotide sequence ID" value="NZ_QFWT01000009.1"/>
</dbReference>
<keyword evidence="3" id="KW-0411">Iron-sulfur</keyword>
<dbReference type="Pfam" id="PF01656">
    <property type="entry name" value="CbiA"/>
    <property type="match status" value="1"/>
</dbReference>
<dbReference type="InterPro" id="IPR027417">
    <property type="entry name" value="P-loop_NTPase"/>
</dbReference>
<dbReference type="Gene3D" id="3.30.70.20">
    <property type="match status" value="1"/>
</dbReference>
<dbReference type="PANTHER" id="PTHR43534">
    <property type="entry name" value="MIND SUPERFAMILY P-LOOP ATPASE CONTAINING AN INSERTED FERREDOXIN DOMAIN"/>
    <property type="match status" value="1"/>
</dbReference>
<dbReference type="EMBL" id="QFWT01000009">
    <property type="protein sequence ID" value="PWI32420.1"/>
    <property type="molecule type" value="Genomic_DNA"/>
</dbReference>
<evidence type="ECO:0000256" key="1">
    <source>
        <dbReference type="ARBA" id="ARBA00022723"/>
    </source>
</evidence>
<dbReference type="InterPro" id="IPR017900">
    <property type="entry name" value="4Fe4S_Fe_S_CS"/>
</dbReference>
<dbReference type="PANTHER" id="PTHR43534:SF1">
    <property type="entry name" value="4FE-4S CLUSTER CONTAINING PARA FAMILY ATPASE PROTEIN"/>
    <property type="match status" value="1"/>
</dbReference>
<organism evidence="5 6">
    <name type="scientific">Vibrio albus</name>
    <dbReference type="NCBI Taxonomy" id="2200953"/>
    <lineage>
        <taxon>Bacteria</taxon>
        <taxon>Pseudomonadati</taxon>
        <taxon>Pseudomonadota</taxon>
        <taxon>Gammaproteobacteria</taxon>
        <taxon>Vibrionales</taxon>
        <taxon>Vibrionaceae</taxon>
        <taxon>Vibrio</taxon>
    </lineage>
</organism>
<dbReference type="Proteomes" id="UP000245362">
    <property type="component" value="Unassembled WGS sequence"/>
</dbReference>
<dbReference type="GO" id="GO:0051536">
    <property type="term" value="F:iron-sulfur cluster binding"/>
    <property type="evidence" value="ECO:0007669"/>
    <property type="project" value="UniProtKB-KW"/>
</dbReference>
<keyword evidence="6" id="KW-1185">Reference proteome</keyword>
<keyword evidence="2" id="KW-0408">Iron</keyword>
<sequence length="292" mass="31668">MKEIIVLSGKGGTGKTSLTASFASLAEKAVLVDCDVDAADLHLILKPDIREKHIFTSGHEASIRTADCSQCDLCTDYCRFGAIVRDEDSGEYSVDPVACEGCGVCVHFCPDHCIDFPDRECGEWYQSDTRFGPMVHAHLGIAAENSGKLVSLVRSEAKKKAQETKANLLLVDGPPGIGCPVIASITGADHLVLVTEPTLSGKHDIERVLELARHFGLPVSLCVNKWDINPSVADEIETLARTYRATILGRVSYDKRITEAQIAGKSVIEMGDSLVSQEIQTIWKQVQDIACI</sequence>
<proteinExistence type="predicted"/>
<dbReference type="CDD" id="cd03110">
    <property type="entry name" value="SIMIBI_bact_arch"/>
    <property type="match status" value="1"/>
</dbReference>
<dbReference type="PROSITE" id="PS51379">
    <property type="entry name" value="4FE4S_FER_2"/>
    <property type="match status" value="2"/>
</dbReference>
<feature type="domain" description="4Fe-4S ferredoxin-type" evidence="4">
    <location>
        <begin position="90"/>
        <end position="119"/>
    </location>
</feature>
<dbReference type="AlphaFoldDB" id="A0A2U3B6K4"/>
<protein>
    <submittedName>
        <fullName evidence="5">(4Fe-4S)-binding protein</fullName>
    </submittedName>
</protein>
<dbReference type="GO" id="GO:0046872">
    <property type="term" value="F:metal ion binding"/>
    <property type="evidence" value="ECO:0007669"/>
    <property type="project" value="UniProtKB-KW"/>
</dbReference>
<dbReference type="InterPro" id="IPR017896">
    <property type="entry name" value="4Fe4S_Fe-S-bd"/>
</dbReference>
<evidence type="ECO:0000313" key="5">
    <source>
        <dbReference type="EMBL" id="PWI32420.1"/>
    </source>
</evidence>
<dbReference type="PROSITE" id="PS00198">
    <property type="entry name" value="4FE4S_FER_1"/>
    <property type="match status" value="1"/>
</dbReference>
<dbReference type="OrthoDB" id="9808559at2"/>
<feature type="domain" description="4Fe-4S ferredoxin-type" evidence="4">
    <location>
        <begin position="59"/>
        <end position="88"/>
    </location>
</feature>
<dbReference type="SUPFAM" id="SSF52540">
    <property type="entry name" value="P-loop containing nucleoside triphosphate hydrolases"/>
    <property type="match status" value="1"/>
</dbReference>
<evidence type="ECO:0000256" key="3">
    <source>
        <dbReference type="ARBA" id="ARBA00023014"/>
    </source>
</evidence>
<keyword evidence="1" id="KW-0479">Metal-binding</keyword>
<gene>
    <name evidence="5" type="ORF">DI392_15285</name>
</gene>
<evidence type="ECO:0000313" key="6">
    <source>
        <dbReference type="Proteomes" id="UP000245362"/>
    </source>
</evidence>